<dbReference type="Proteomes" id="UP001244552">
    <property type="component" value="Unassembled WGS sequence"/>
</dbReference>
<dbReference type="InterPro" id="IPR005302">
    <property type="entry name" value="MoCF_Sase_C"/>
</dbReference>
<dbReference type="SUPFAM" id="SSF50800">
    <property type="entry name" value="PK beta-barrel domain-like"/>
    <property type="match status" value="1"/>
</dbReference>
<dbReference type="Gene3D" id="2.40.33.20">
    <property type="entry name" value="PK beta-barrel domain-like"/>
    <property type="match status" value="1"/>
</dbReference>
<gene>
    <name evidence="2" type="ORF">QO018_002636</name>
</gene>
<evidence type="ECO:0000259" key="1">
    <source>
        <dbReference type="PROSITE" id="PS51340"/>
    </source>
</evidence>
<keyword evidence="3" id="KW-1185">Reference proteome</keyword>
<sequence>MNTTLAAIRRYPVKGLSGQDLPATDLTAGQALPLDRRYGLLHGPAAIDADTAGWRLPSDFVTLDRTEKLAALETEFDEATRTLLVRRGGRQVSRGRLDQPMGRTLLEQFFAAYLAGVVPGMPRLVEAASGAFGACEEPSVTLLNLASLRDLEERIAKQPVDPRRLRANLLVDGIDPWAERAWIGRTIAVGAATLEVVEALDCAPGNDVNPDTGVADLSLPTILERGLGHGQILLRARVTGAGRIAVGDPVTPSPEPAVRR</sequence>
<protein>
    <submittedName>
        <fullName evidence="2">Uncharacterized protein YcbX</fullName>
    </submittedName>
</protein>
<dbReference type="Pfam" id="PF03473">
    <property type="entry name" value="MOSC"/>
    <property type="match status" value="1"/>
</dbReference>
<dbReference type="PROSITE" id="PS51340">
    <property type="entry name" value="MOSC"/>
    <property type="match status" value="1"/>
</dbReference>
<evidence type="ECO:0000313" key="2">
    <source>
        <dbReference type="EMBL" id="MDQ0533773.1"/>
    </source>
</evidence>
<dbReference type="RefSeq" id="WP_209982357.1">
    <property type="nucleotide sequence ID" value="NZ_JAGINO010000008.1"/>
</dbReference>
<accession>A0ABU0MK02</accession>
<proteinExistence type="predicted"/>
<comment type="caution">
    <text evidence="2">The sequence shown here is derived from an EMBL/GenBank/DDBJ whole genome shotgun (WGS) entry which is preliminary data.</text>
</comment>
<evidence type="ECO:0000313" key="3">
    <source>
        <dbReference type="Proteomes" id="UP001244552"/>
    </source>
</evidence>
<organism evidence="2 3">
    <name type="scientific">Azospirillum picis</name>
    <dbReference type="NCBI Taxonomy" id="488438"/>
    <lineage>
        <taxon>Bacteria</taxon>
        <taxon>Pseudomonadati</taxon>
        <taxon>Pseudomonadota</taxon>
        <taxon>Alphaproteobacteria</taxon>
        <taxon>Rhodospirillales</taxon>
        <taxon>Azospirillaceae</taxon>
        <taxon>Azospirillum</taxon>
    </lineage>
</organism>
<dbReference type="EMBL" id="JAUSVU010000008">
    <property type="protein sequence ID" value="MDQ0533773.1"/>
    <property type="molecule type" value="Genomic_DNA"/>
</dbReference>
<dbReference type="InterPro" id="IPR011037">
    <property type="entry name" value="Pyrv_Knase-like_insert_dom_sf"/>
</dbReference>
<reference evidence="2 3" key="1">
    <citation type="submission" date="2023-07" db="EMBL/GenBank/DDBJ databases">
        <title>Genomic Encyclopedia of Type Strains, Phase IV (KMG-IV): sequencing the most valuable type-strain genomes for metagenomic binning, comparative biology and taxonomic classification.</title>
        <authorList>
            <person name="Goeker M."/>
        </authorList>
    </citation>
    <scope>NUCLEOTIDE SEQUENCE [LARGE SCALE GENOMIC DNA]</scope>
    <source>
        <strain evidence="2 3">DSM 19922</strain>
    </source>
</reference>
<name>A0ABU0MK02_9PROT</name>
<feature type="domain" description="MOSC" evidence="1">
    <location>
        <begin position="103"/>
        <end position="253"/>
    </location>
</feature>